<feature type="domain" description="Amine oxidase" evidence="1">
    <location>
        <begin position="9"/>
        <end position="456"/>
    </location>
</feature>
<dbReference type="OrthoDB" id="5046242at2759"/>
<evidence type="ECO:0000313" key="2">
    <source>
        <dbReference type="EMBL" id="KAG5185246.1"/>
    </source>
</evidence>
<dbReference type="InterPro" id="IPR002937">
    <property type="entry name" value="Amino_oxidase"/>
</dbReference>
<keyword evidence="3" id="KW-1185">Reference proteome</keyword>
<evidence type="ECO:0000259" key="1">
    <source>
        <dbReference type="Pfam" id="PF01593"/>
    </source>
</evidence>
<dbReference type="InterPro" id="IPR036188">
    <property type="entry name" value="FAD/NAD-bd_sf"/>
</dbReference>
<reference evidence="2" key="1">
    <citation type="submission" date="2021-02" db="EMBL/GenBank/DDBJ databases">
        <title>First Annotated Genome of the Yellow-green Alga Tribonema minus.</title>
        <authorList>
            <person name="Mahan K.M."/>
        </authorList>
    </citation>
    <scope>NUCLEOTIDE SEQUENCE</scope>
    <source>
        <strain evidence="2">UTEX B ZZ1240</strain>
    </source>
</reference>
<dbReference type="InterPro" id="IPR050281">
    <property type="entry name" value="Flavin_monoamine_oxidase"/>
</dbReference>
<gene>
    <name evidence="2" type="ORF">JKP88DRAFT_312853</name>
</gene>
<dbReference type="PANTHER" id="PTHR10742:SF418">
    <property type="entry name" value="AMINE OXIDASE DOMAIN-CONTAINING PROTEIN"/>
    <property type="match status" value="1"/>
</dbReference>
<feature type="non-terminal residue" evidence="2">
    <location>
        <position position="479"/>
    </location>
</feature>
<dbReference type="SUPFAM" id="SSF54373">
    <property type="entry name" value="FAD-linked reductases, C-terminal domain"/>
    <property type="match status" value="1"/>
</dbReference>
<protein>
    <recommendedName>
        <fullName evidence="1">Amine oxidase domain-containing protein</fullName>
    </recommendedName>
</protein>
<comment type="caution">
    <text evidence="2">The sequence shown here is derived from an EMBL/GenBank/DDBJ whole genome shotgun (WGS) entry which is preliminary data.</text>
</comment>
<dbReference type="AlphaFoldDB" id="A0A836CIW8"/>
<accession>A0A836CIW8</accession>
<dbReference type="EMBL" id="JAFCMP010000136">
    <property type="protein sequence ID" value="KAG5185246.1"/>
    <property type="molecule type" value="Genomic_DNA"/>
</dbReference>
<dbReference type="Gene3D" id="3.50.50.60">
    <property type="entry name" value="FAD/NAD(P)-binding domain"/>
    <property type="match status" value="1"/>
</dbReference>
<dbReference type="Proteomes" id="UP000664859">
    <property type="component" value="Unassembled WGS sequence"/>
</dbReference>
<organism evidence="2 3">
    <name type="scientific">Tribonema minus</name>
    <dbReference type="NCBI Taxonomy" id="303371"/>
    <lineage>
        <taxon>Eukaryota</taxon>
        <taxon>Sar</taxon>
        <taxon>Stramenopiles</taxon>
        <taxon>Ochrophyta</taxon>
        <taxon>PX clade</taxon>
        <taxon>Xanthophyceae</taxon>
        <taxon>Tribonematales</taxon>
        <taxon>Tribonemataceae</taxon>
        <taxon>Tribonema</taxon>
    </lineage>
</organism>
<sequence length="479" mass="50998">SVIIVGAGIAGLRCAQVLKEELPEAGIIVLEAADGIGGRIQQDTTFVPGMTLELGAEFLHGSATSMTQLARRLHLPTQELFTWAQGDGGPLPPASGPGHALYYLGRERRLLRAPYDDADFAALNAALLDMCETDAATTERDARSVLQWLAQDQRMPARMAGMAEAGFGNTVGAPLREISYSGSCHLAREWEVDGEGDFRLTGEGLRAIVQHVAAGANVVCNWPAARVECCEGAGGRVVVTCRDGRRVAGTHAVIAVPLSVMQDGGIEFSPQLPPAKLAALQCFGMGRAVKVLLKFSQLWFDQDLHGLICADMKFPEFWFRPVPECDSHECTDKTKAVVVAFASGAFADAVMDSASDEQVFTQVLEQLDVIFGPISDHPNPASDCFLGAKIVDWKTEYPFIRGGYSYPKQGHKAGAGGEIAAPEGDHLFFAGEHTNAAAGMTLHAAYDTGTRAALEVVQAIGAAATGTSLEQNTPRDCKL</sequence>
<evidence type="ECO:0000313" key="3">
    <source>
        <dbReference type="Proteomes" id="UP000664859"/>
    </source>
</evidence>
<proteinExistence type="predicted"/>
<dbReference type="PANTHER" id="PTHR10742">
    <property type="entry name" value="FLAVIN MONOAMINE OXIDASE"/>
    <property type="match status" value="1"/>
</dbReference>
<name>A0A836CIW8_9STRA</name>
<dbReference type="SUPFAM" id="SSF51905">
    <property type="entry name" value="FAD/NAD(P)-binding domain"/>
    <property type="match status" value="1"/>
</dbReference>
<dbReference type="Pfam" id="PF01593">
    <property type="entry name" value="Amino_oxidase"/>
    <property type="match status" value="1"/>
</dbReference>
<dbReference type="GO" id="GO:0016491">
    <property type="term" value="F:oxidoreductase activity"/>
    <property type="evidence" value="ECO:0007669"/>
    <property type="project" value="InterPro"/>
</dbReference>